<dbReference type="Proteomes" id="UP000322294">
    <property type="component" value="Unassembled WGS sequence"/>
</dbReference>
<dbReference type="Gene3D" id="3.30.70.60">
    <property type="match status" value="1"/>
</dbReference>
<keyword evidence="1" id="KW-0472">Membrane</keyword>
<evidence type="ECO:0000256" key="1">
    <source>
        <dbReference type="SAM" id="Phobius"/>
    </source>
</evidence>
<keyword evidence="3" id="KW-1185">Reference proteome</keyword>
<evidence type="ECO:0000313" key="3">
    <source>
        <dbReference type="Proteomes" id="UP000322294"/>
    </source>
</evidence>
<name>A0A5S5ALD3_9FIRM</name>
<sequence length="178" mass="20705">MMLLKISLTQREKALLLLFFVATAFYWFFKTGYHQIEDYFLKKTELEQKRISLSLLQGIHDKKSGIEAAAELELKKLPDDDRIADYIIDIGGRAAAEGVRLVLIKAGEVSEDEVKILPVEITVEGDKESLIKFLKHIENYERICQIEKINMDYMERLGLWKLTVTVDLFYFPMREGVR</sequence>
<dbReference type="AlphaFoldDB" id="A0A5S5ALD3"/>
<gene>
    <name evidence="2" type="ORF">LZ11_01832</name>
</gene>
<dbReference type="GO" id="GO:0043683">
    <property type="term" value="P:type IV pilus assembly"/>
    <property type="evidence" value="ECO:0007669"/>
    <property type="project" value="InterPro"/>
</dbReference>
<dbReference type="InterPro" id="IPR007445">
    <property type="entry name" value="PilO"/>
</dbReference>
<evidence type="ECO:0000313" key="2">
    <source>
        <dbReference type="EMBL" id="TYP51622.1"/>
    </source>
</evidence>
<reference evidence="2 3" key="1">
    <citation type="submission" date="2019-07" db="EMBL/GenBank/DDBJ databases">
        <title>Genomic Encyclopedia of Type Strains, Phase I: the one thousand microbial genomes (KMG-I) project.</title>
        <authorList>
            <person name="Kyrpides N."/>
        </authorList>
    </citation>
    <scope>NUCLEOTIDE SEQUENCE [LARGE SCALE GENOMIC DNA]</scope>
    <source>
        <strain evidence="2 3">DSM 16647</strain>
    </source>
</reference>
<accession>A0A5S5ALD3</accession>
<dbReference type="EMBL" id="VNHO01000021">
    <property type="protein sequence ID" value="TYP51622.1"/>
    <property type="molecule type" value="Genomic_DNA"/>
</dbReference>
<comment type="caution">
    <text evidence="2">The sequence shown here is derived from an EMBL/GenBank/DDBJ whole genome shotgun (WGS) entry which is preliminary data.</text>
</comment>
<organism evidence="2 3">
    <name type="scientific">Thermosediminibacter litoriperuensis</name>
    <dbReference type="NCBI Taxonomy" id="291989"/>
    <lineage>
        <taxon>Bacteria</taxon>
        <taxon>Bacillati</taxon>
        <taxon>Bacillota</taxon>
        <taxon>Clostridia</taxon>
        <taxon>Thermosediminibacterales</taxon>
        <taxon>Thermosediminibacteraceae</taxon>
        <taxon>Thermosediminibacter</taxon>
    </lineage>
</organism>
<dbReference type="InterPro" id="IPR014717">
    <property type="entry name" value="Transl_elong_EF1B/ribsomal_bS6"/>
</dbReference>
<dbReference type="GO" id="GO:0043107">
    <property type="term" value="P:type IV pilus-dependent motility"/>
    <property type="evidence" value="ECO:0007669"/>
    <property type="project" value="InterPro"/>
</dbReference>
<keyword evidence="1" id="KW-0812">Transmembrane</keyword>
<feature type="transmembrane region" description="Helical" evidence="1">
    <location>
        <begin position="12"/>
        <end position="29"/>
    </location>
</feature>
<dbReference type="Pfam" id="PF04350">
    <property type="entry name" value="PilO"/>
    <property type="match status" value="1"/>
</dbReference>
<keyword evidence="1" id="KW-1133">Transmembrane helix</keyword>
<protein>
    <submittedName>
        <fullName evidence="2">Type IV pilus assembly protein PilO</fullName>
    </submittedName>
</protein>
<proteinExistence type="predicted"/>